<dbReference type="GO" id="GO:0016616">
    <property type="term" value="F:oxidoreductase activity, acting on the CH-OH group of donors, NAD or NADP as acceptor"/>
    <property type="evidence" value="ECO:0007669"/>
    <property type="project" value="InterPro"/>
</dbReference>
<dbReference type="InterPro" id="IPR008927">
    <property type="entry name" value="6-PGluconate_DH-like_C_sf"/>
</dbReference>
<feature type="domain" description="UDP-glucose/GDP-mannose dehydrogenase N-terminal" evidence="4">
    <location>
        <begin position="60"/>
        <end position="171"/>
    </location>
</feature>
<dbReference type="SUPFAM" id="SSF51735">
    <property type="entry name" value="NAD(P)-binding Rossmann-fold domains"/>
    <property type="match status" value="1"/>
</dbReference>
<dbReference type="PIRSF" id="PIRSF500136">
    <property type="entry name" value="UDP_ManNAc_DH"/>
    <property type="match status" value="1"/>
</dbReference>
<comment type="similarity">
    <text evidence="1 2">Belongs to the UDP-glucose/GDP-mannose dehydrogenase family.</text>
</comment>
<evidence type="ECO:0000313" key="6">
    <source>
        <dbReference type="Proteomes" id="UP000178429"/>
    </source>
</evidence>
<dbReference type="Gene3D" id="1.10.1040.10">
    <property type="entry name" value="N-(1-d-carboxylethyl)-l-norvaline Dehydrogenase, domain 2"/>
    <property type="match status" value="1"/>
</dbReference>
<dbReference type="InterPro" id="IPR036291">
    <property type="entry name" value="NAD(P)-bd_dom_sf"/>
</dbReference>
<dbReference type="InterPro" id="IPR028359">
    <property type="entry name" value="UDP_ManNAc/GlcNAc_DH"/>
</dbReference>
<dbReference type="Proteomes" id="UP000178429">
    <property type="component" value="Unassembled WGS sequence"/>
</dbReference>
<feature type="domain" description="UDP-glucose/GDP-mannose dehydrogenase dimerisation" evidence="3">
    <location>
        <begin position="189"/>
        <end position="284"/>
    </location>
</feature>
<comment type="caution">
    <text evidence="5">The sequence shown here is derived from an EMBL/GenBank/DDBJ whole genome shotgun (WGS) entry which is preliminary data.</text>
</comment>
<dbReference type="PANTHER" id="PTHR43750:SF3">
    <property type="entry name" value="UDP-GLUCOSE 6-DEHYDROGENASE TUAD"/>
    <property type="match status" value="1"/>
</dbReference>
<dbReference type="PIRSF" id="PIRSF000124">
    <property type="entry name" value="UDPglc_GDPman_dh"/>
    <property type="match status" value="1"/>
</dbReference>
<dbReference type="Pfam" id="PF03721">
    <property type="entry name" value="UDPG_MGDP_dh_N"/>
    <property type="match status" value="1"/>
</dbReference>
<dbReference type="GO" id="GO:0051287">
    <property type="term" value="F:NAD binding"/>
    <property type="evidence" value="ECO:0007669"/>
    <property type="project" value="InterPro"/>
</dbReference>
<dbReference type="Gene3D" id="3.40.50.720">
    <property type="entry name" value="NAD(P)-binding Rossmann-like Domain"/>
    <property type="match status" value="1"/>
</dbReference>
<evidence type="ECO:0000256" key="2">
    <source>
        <dbReference type="PIRNR" id="PIRNR000124"/>
    </source>
</evidence>
<dbReference type="AlphaFoldDB" id="A0A1F8BYP3"/>
<dbReference type="EMBL" id="MGHL01000013">
    <property type="protein sequence ID" value="OGM69243.1"/>
    <property type="molecule type" value="Genomic_DNA"/>
</dbReference>
<dbReference type="PANTHER" id="PTHR43750">
    <property type="entry name" value="UDP-GLUCOSE 6-DEHYDROGENASE TUAD"/>
    <property type="match status" value="1"/>
</dbReference>
<dbReference type="InterPro" id="IPR013328">
    <property type="entry name" value="6PGD_dom2"/>
</dbReference>
<reference evidence="5 6" key="1">
    <citation type="journal article" date="2016" name="Nat. Commun.">
        <title>Thousands of microbial genomes shed light on interconnected biogeochemical processes in an aquifer system.</title>
        <authorList>
            <person name="Anantharaman K."/>
            <person name="Brown C.T."/>
            <person name="Hug L.A."/>
            <person name="Sharon I."/>
            <person name="Castelle C.J."/>
            <person name="Probst A.J."/>
            <person name="Thomas B.C."/>
            <person name="Singh A."/>
            <person name="Wilkins M.J."/>
            <person name="Karaoz U."/>
            <person name="Brodie E.L."/>
            <person name="Williams K.H."/>
            <person name="Hubbard S.S."/>
            <person name="Banfield J.F."/>
        </authorList>
    </citation>
    <scope>NUCLEOTIDE SEQUENCE [LARGE SCALE GENOMIC DNA]</scope>
</reference>
<dbReference type="GO" id="GO:0000271">
    <property type="term" value="P:polysaccharide biosynthetic process"/>
    <property type="evidence" value="ECO:0007669"/>
    <property type="project" value="InterPro"/>
</dbReference>
<evidence type="ECO:0000259" key="3">
    <source>
        <dbReference type="Pfam" id="PF00984"/>
    </source>
</evidence>
<evidence type="ECO:0000256" key="1">
    <source>
        <dbReference type="ARBA" id="ARBA00006601"/>
    </source>
</evidence>
<dbReference type="GO" id="GO:0016628">
    <property type="term" value="F:oxidoreductase activity, acting on the CH-CH group of donors, NAD or NADP as acceptor"/>
    <property type="evidence" value="ECO:0007669"/>
    <property type="project" value="InterPro"/>
</dbReference>
<accession>A0A1F8BYP3</accession>
<name>A0A1F8BYP3_9BACT</name>
<evidence type="ECO:0008006" key="7">
    <source>
        <dbReference type="Google" id="ProtNLM"/>
    </source>
</evidence>
<proteinExistence type="inferred from homology"/>
<dbReference type="InterPro" id="IPR017476">
    <property type="entry name" value="UDP-Glc/GDP-Man"/>
</dbReference>
<dbReference type="Pfam" id="PF00984">
    <property type="entry name" value="UDPG_MGDP_dh"/>
    <property type="match status" value="1"/>
</dbReference>
<dbReference type="SUPFAM" id="SSF48179">
    <property type="entry name" value="6-phosphogluconate dehydrogenase C-terminal domain-like"/>
    <property type="match status" value="1"/>
</dbReference>
<dbReference type="InterPro" id="IPR014026">
    <property type="entry name" value="UDP-Glc/GDP-Man_DH_dimer"/>
</dbReference>
<organism evidence="5 6">
    <name type="scientific">Candidatus Woesebacteria bacterium RIFCSPLOWO2_01_FULL_44_14</name>
    <dbReference type="NCBI Taxonomy" id="1802525"/>
    <lineage>
        <taxon>Bacteria</taxon>
        <taxon>Candidatus Woeseibacteriota</taxon>
    </lineage>
</organism>
<protein>
    <recommendedName>
        <fullName evidence="7">UDP-glucose/GDP-mannose dehydrogenase dimerisation domain-containing protein</fullName>
    </recommendedName>
</protein>
<gene>
    <name evidence="5" type="ORF">A2975_02305</name>
</gene>
<dbReference type="STRING" id="1802525.A2975_02305"/>
<evidence type="ECO:0000259" key="4">
    <source>
        <dbReference type="Pfam" id="PF03721"/>
    </source>
</evidence>
<evidence type="ECO:0000313" key="5">
    <source>
        <dbReference type="EMBL" id="OGM69243.1"/>
    </source>
</evidence>
<dbReference type="InterPro" id="IPR001732">
    <property type="entry name" value="UDP-Glc/GDP-Man_DH_N"/>
</dbReference>
<sequence length="304" mass="34111">MMTPSICIVGPGIVGQATGKVLVKKGIKVGFLGIIREQIEDLKKEGYTAFTKDELLNGSYNFDITMFTVPTPTVNGTIDLSILEHASADLGKRLRLFKKYHLVVVKSTVPPGTTENLVIPTIEKYSGKKAGRDFGACMNPEYLREKTAYDDTLNPWMILVGEYDKKSGDMLDLIYKDKFGCPIYRCELKTAEMQKYVHNLYNAVKITFFNEMRGIGKEIGADTEKMFKLAAISAEGMWNPKYGIGDRGPFDGSCLPKDTQAFFHWSQTWGFDASLLRTVIDVNNKLTNKLGLHEFNFESTRPVL</sequence>